<keyword evidence="2 8" id="KW-0812">Transmembrane</keyword>
<evidence type="ECO:0000256" key="1">
    <source>
        <dbReference type="ARBA" id="ARBA00004141"/>
    </source>
</evidence>
<keyword evidence="11" id="KW-1185">Reference proteome</keyword>
<dbReference type="GO" id="GO:0004930">
    <property type="term" value="F:G protein-coupled receptor activity"/>
    <property type="evidence" value="ECO:0007669"/>
    <property type="project" value="UniProtKB-KW"/>
</dbReference>
<evidence type="ECO:0000256" key="9">
    <source>
        <dbReference type="SAM" id="Phobius"/>
    </source>
</evidence>
<dbReference type="GeneID" id="115819328"/>
<accession>A0A6J2W3H0</accession>
<dbReference type="Gene3D" id="1.20.1070.10">
    <property type="entry name" value="Rhodopsin 7-helix transmembrane proteins"/>
    <property type="match status" value="1"/>
</dbReference>
<keyword evidence="6 8" id="KW-0675">Receptor</keyword>
<comment type="similarity">
    <text evidence="8">Belongs to the G-protein coupled receptor 1 family.</text>
</comment>
<evidence type="ECO:0000256" key="6">
    <source>
        <dbReference type="ARBA" id="ARBA00023170"/>
    </source>
</evidence>
<keyword evidence="4 8" id="KW-0297">G-protein coupled receptor</keyword>
<dbReference type="PRINTS" id="PR00237">
    <property type="entry name" value="GPCRRHODOPSN"/>
</dbReference>
<evidence type="ECO:0000256" key="5">
    <source>
        <dbReference type="ARBA" id="ARBA00023136"/>
    </source>
</evidence>
<evidence type="ECO:0000256" key="4">
    <source>
        <dbReference type="ARBA" id="ARBA00023040"/>
    </source>
</evidence>
<feature type="transmembrane region" description="Helical" evidence="9">
    <location>
        <begin position="426"/>
        <end position="447"/>
    </location>
</feature>
<feature type="domain" description="G-protein coupled receptors family 1 profile" evidence="10">
    <location>
        <begin position="151"/>
        <end position="444"/>
    </location>
</feature>
<reference evidence="12" key="1">
    <citation type="submission" date="2025-08" db="UniProtKB">
        <authorList>
            <consortium name="RefSeq"/>
        </authorList>
    </citation>
    <scope>IDENTIFICATION</scope>
</reference>
<feature type="transmembrane region" description="Helical" evidence="9">
    <location>
        <begin position="213"/>
        <end position="237"/>
    </location>
</feature>
<dbReference type="SUPFAM" id="SSF81321">
    <property type="entry name" value="Family A G protein-coupled receptor-like"/>
    <property type="match status" value="1"/>
</dbReference>
<evidence type="ECO:0000259" key="10">
    <source>
        <dbReference type="PROSITE" id="PS50262"/>
    </source>
</evidence>
<dbReference type="InParanoid" id="A0A6J2W3H0"/>
<evidence type="ECO:0000256" key="2">
    <source>
        <dbReference type="ARBA" id="ARBA00022692"/>
    </source>
</evidence>
<comment type="subcellular location">
    <subcellularLocation>
        <location evidence="1">Membrane</location>
        <topology evidence="1">Multi-pass membrane protein</topology>
    </subcellularLocation>
</comment>
<evidence type="ECO:0000256" key="8">
    <source>
        <dbReference type="RuleBase" id="RU000688"/>
    </source>
</evidence>
<dbReference type="Proteomes" id="UP000504632">
    <property type="component" value="Chromosome 8"/>
</dbReference>
<dbReference type="InterPro" id="IPR000276">
    <property type="entry name" value="GPCR_Rhodpsn"/>
</dbReference>
<dbReference type="GO" id="GO:0005886">
    <property type="term" value="C:plasma membrane"/>
    <property type="evidence" value="ECO:0007669"/>
    <property type="project" value="TreeGrafter"/>
</dbReference>
<feature type="transmembrane region" description="Helical" evidence="9">
    <location>
        <begin position="317"/>
        <end position="344"/>
    </location>
</feature>
<dbReference type="InterPro" id="IPR017452">
    <property type="entry name" value="GPCR_Rhodpsn_7TM"/>
</dbReference>
<proteinExistence type="inferred from homology"/>
<dbReference type="PANTHER" id="PTHR24243">
    <property type="entry name" value="G-PROTEIN COUPLED RECEPTOR"/>
    <property type="match status" value="1"/>
</dbReference>
<keyword evidence="3 9" id="KW-1133">Transmembrane helix</keyword>
<evidence type="ECO:0000256" key="7">
    <source>
        <dbReference type="ARBA" id="ARBA00023224"/>
    </source>
</evidence>
<dbReference type="PROSITE" id="PS50262">
    <property type="entry name" value="G_PROTEIN_RECEP_F1_2"/>
    <property type="match status" value="1"/>
</dbReference>
<protein>
    <submittedName>
        <fullName evidence="12">Neurotensin receptor type 1-like</fullName>
    </submittedName>
</protein>
<sequence length="538" mass="59748">MCLCPVVLGAGSWAAHGRSHLFFSGLKSCQWRQLGVCTKDTAKVFCYFCSNVIGVILHSPPAPAPSVSFPVTRLLLCLAVAMASHLSSFKSHLLLHNVSMNDTLPTPTFSCNVTPSSEPLLYIGVTQREPNHVAVPMTAFYVLLFIFGISSNSASIFTLLRDARLRASAVRPYLLSLVLSDLLQLLTVPITLYRYYWESYPWRLGEPLCKVYFMVRQMCCATTSWTILAFTAERYVAICHTMWSVSSLQRAKALPPRLLTGVWVLSLASAVPFALVYGQARACVWDYTAQSPQEAFSLTSMCEMQEEAPWPVYQGALLARASLCFLAPLLAILILFILIIAHLLQNGRQRRAMGLTRAVPAARGHPLPCPHKGKLLCYEKRALQLMGAVVVAFFVCNFPDIASSLMQMYVKVWSDTMHRIYTTLKSYLSLPLWYVNSALDPIIFCISSKTFRRACWRTLGPLRPRDCPGMCPRRRRGRGGSGGGLVMGQLSRISSGTAHVSMRDMSGECAGLQQNQGDPQLLFMRNLTLAYPSYVEAN</sequence>
<dbReference type="Pfam" id="PF00001">
    <property type="entry name" value="7tm_1"/>
    <property type="match status" value="1"/>
</dbReference>
<dbReference type="RefSeq" id="XP_030638752.1">
    <property type="nucleotide sequence ID" value="XM_030782892.1"/>
</dbReference>
<evidence type="ECO:0000313" key="11">
    <source>
        <dbReference type="Proteomes" id="UP000504632"/>
    </source>
</evidence>
<keyword evidence="7 8" id="KW-0807">Transducer</keyword>
<dbReference type="OrthoDB" id="5962705at2759"/>
<evidence type="ECO:0000313" key="12">
    <source>
        <dbReference type="RefSeq" id="XP_030638752.1"/>
    </source>
</evidence>
<name>A0A6J2W3H0_CHACN</name>
<feature type="transmembrane region" description="Helical" evidence="9">
    <location>
        <begin position="382"/>
        <end position="406"/>
    </location>
</feature>
<dbReference type="PANTHER" id="PTHR24243:SF207">
    <property type="entry name" value="PYROKININ-1 RECEPTOR-LIKE"/>
    <property type="match status" value="1"/>
</dbReference>
<keyword evidence="5 9" id="KW-0472">Membrane</keyword>
<evidence type="ECO:0000256" key="3">
    <source>
        <dbReference type="ARBA" id="ARBA00022989"/>
    </source>
</evidence>
<gene>
    <name evidence="12" type="primary">LOC115819328</name>
</gene>
<feature type="transmembrane region" description="Helical" evidence="9">
    <location>
        <begin position="172"/>
        <end position="193"/>
    </location>
</feature>
<dbReference type="AlphaFoldDB" id="A0A6J2W3H0"/>
<feature type="transmembrane region" description="Helical" evidence="9">
    <location>
        <begin position="258"/>
        <end position="277"/>
    </location>
</feature>
<feature type="transmembrane region" description="Helical" evidence="9">
    <location>
        <begin position="139"/>
        <end position="160"/>
    </location>
</feature>
<dbReference type="PROSITE" id="PS00237">
    <property type="entry name" value="G_PROTEIN_RECEP_F1_1"/>
    <property type="match status" value="1"/>
</dbReference>
<organism evidence="11 12">
    <name type="scientific">Chanos chanos</name>
    <name type="common">Milkfish</name>
    <name type="synonym">Mugil chanos</name>
    <dbReference type="NCBI Taxonomy" id="29144"/>
    <lineage>
        <taxon>Eukaryota</taxon>
        <taxon>Metazoa</taxon>
        <taxon>Chordata</taxon>
        <taxon>Craniata</taxon>
        <taxon>Vertebrata</taxon>
        <taxon>Euteleostomi</taxon>
        <taxon>Actinopterygii</taxon>
        <taxon>Neopterygii</taxon>
        <taxon>Teleostei</taxon>
        <taxon>Ostariophysi</taxon>
        <taxon>Gonorynchiformes</taxon>
        <taxon>Chanidae</taxon>
        <taxon>Chanos</taxon>
    </lineage>
</organism>